<dbReference type="PRINTS" id="PR00410">
    <property type="entry name" value="PHEHYDRXLASE"/>
</dbReference>
<dbReference type="PANTHER" id="PTHR47354">
    <property type="entry name" value="NADH OXIDOREDUCTASE HCR"/>
    <property type="match status" value="1"/>
</dbReference>
<name>A0A2W4QZ28_9GAMM</name>
<dbReference type="InterPro" id="IPR001433">
    <property type="entry name" value="OxRdtase_FAD/NAD-bd"/>
</dbReference>
<evidence type="ECO:0000313" key="4">
    <source>
        <dbReference type="EMBL" id="PZN76533.1"/>
    </source>
</evidence>
<gene>
    <name evidence="4" type="ORF">DM484_16405</name>
</gene>
<dbReference type="InterPro" id="IPR039261">
    <property type="entry name" value="FNR_nucleotide-bd"/>
</dbReference>
<comment type="cofactor">
    <cofactor evidence="1">
        <name>[2Fe-2S] cluster</name>
        <dbReference type="ChEBI" id="CHEBI:190135"/>
    </cofactor>
</comment>
<dbReference type="InterPro" id="IPR036010">
    <property type="entry name" value="2Fe-2S_ferredoxin-like_sf"/>
</dbReference>
<dbReference type="SUPFAM" id="SSF54292">
    <property type="entry name" value="2Fe-2S ferredoxin-like"/>
    <property type="match status" value="1"/>
</dbReference>
<organism evidence="4 5">
    <name type="scientific">Candidatus Methylumidiphilus alinenensis</name>
    <dbReference type="NCBI Taxonomy" id="2202197"/>
    <lineage>
        <taxon>Bacteria</taxon>
        <taxon>Pseudomonadati</taxon>
        <taxon>Pseudomonadota</taxon>
        <taxon>Gammaproteobacteria</taxon>
        <taxon>Methylococcales</taxon>
        <taxon>Candidatus Methylumidiphilus</taxon>
    </lineage>
</organism>
<dbReference type="Pfam" id="PF00970">
    <property type="entry name" value="FAD_binding_6"/>
    <property type="match status" value="1"/>
</dbReference>
<dbReference type="InterPro" id="IPR050415">
    <property type="entry name" value="MRET"/>
</dbReference>
<dbReference type="Gene3D" id="2.40.30.10">
    <property type="entry name" value="Translation factors"/>
    <property type="match status" value="1"/>
</dbReference>
<proteinExistence type="predicted"/>
<feature type="domain" description="2Fe-2S ferredoxin-type" evidence="2">
    <location>
        <begin position="1"/>
        <end position="88"/>
    </location>
</feature>
<comment type="caution">
    <text evidence="4">The sequence shown here is derived from an EMBL/GenBank/DDBJ whole genome shotgun (WGS) entry which is preliminary data.</text>
</comment>
<dbReference type="Pfam" id="PF00175">
    <property type="entry name" value="NAD_binding_1"/>
    <property type="match status" value="1"/>
</dbReference>
<dbReference type="AlphaFoldDB" id="A0A2W4QZ28"/>
<dbReference type="InterPro" id="IPR012675">
    <property type="entry name" value="Beta-grasp_dom_sf"/>
</dbReference>
<dbReference type="InterPro" id="IPR017927">
    <property type="entry name" value="FAD-bd_FR_type"/>
</dbReference>
<dbReference type="EMBL" id="QJPH01000358">
    <property type="protein sequence ID" value="PZN76533.1"/>
    <property type="molecule type" value="Genomic_DNA"/>
</dbReference>
<protein>
    <submittedName>
        <fullName evidence="4">Oxygenase</fullName>
    </submittedName>
</protein>
<dbReference type="PRINTS" id="PR00371">
    <property type="entry name" value="FPNCR"/>
</dbReference>
<dbReference type="Pfam" id="PF00111">
    <property type="entry name" value="Fer2"/>
    <property type="match status" value="1"/>
</dbReference>
<reference evidence="4 5" key="1">
    <citation type="journal article" date="2018" name="Aquat. Microb. Ecol.">
        <title>Gammaproteobacterial methanotrophs dominate.</title>
        <authorList>
            <person name="Rissanen A.J."/>
            <person name="Saarenheimo J."/>
            <person name="Tiirola M."/>
            <person name="Peura S."/>
            <person name="Aalto S.L."/>
            <person name="Karvinen A."/>
            <person name="Nykanen H."/>
        </authorList>
    </citation>
    <scope>NUCLEOTIDE SEQUENCE [LARGE SCALE GENOMIC DNA]</scope>
    <source>
        <strain evidence="4">AMbin10</strain>
    </source>
</reference>
<dbReference type="PROSITE" id="PS51384">
    <property type="entry name" value="FAD_FR"/>
    <property type="match status" value="1"/>
</dbReference>
<sequence length="323" mass="35880">MTNIHYDNKHYELAENQSVLECLIKQGVPVPSSCRSGVCQTCLMQATAGTPPPSSQNGLKESLRLQNYFLACVCQPTEDLEITMPDDRHISAHATIRKLELLTDEIMLVELECASPINYRAGQFINLVHDSSHVRSYSIASVPRLDKHIQLHVRRLPHGRVSGWIHDELSFGQRVEMRGPAGDCFYVSGKPEQALLLIGTGSGLAPLYGILRDALDQGHQGPVRLFHGSRDLHGLYLMEELRELESRFPNFTYHPCLSGSEVPDGFAAGRVHEAALAETPQLKGWRIFLCGHPEMVKMARKKAFLAGASLQDIHADAFNVSHV</sequence>
<dbReference type="CDD" id="cd06194">
    <property type="entry name" value="FNR_N-term_Iron_sulfur_binding"/>
    <property type="match status" value="1"/>
</dbReference>
<dbReference type="InterPro" id="IPR001041">
    <property type="entry name" value="2Fe-2S_ferredoxin-type"/>
</dbReference>
<dbReference type="InterPro" id="IPR001709">
    <property type="entry name" value="Flavoprot_Pyr_Nucl_cyt_Rdtase"/>
</dbReference>
<dbReference type="PROSITE" id="PS51085">
    <property type="entry name" value="2FE2S_FER_2"/>
    <property type="match status" value="1"/>
</dbReference>
<evidence type="ECO:0000259" key="2">
    <source>
        <dbReference type="PROSITE" id="PS51085"/>
    </source>
</evidence>
<dbReference type="SUPFAM" id="SSF63380">
    <property type="entry name" value="Riboflavin synthase domain-like"/>
    <property type="match status" value="1"/>
</dbReference>
<dbReference type="GO" id="GO:0051536">
    <property type="term" value="F:iron-sulfur cluster binding"/>
    <property type="evidence" value="ECO:0007669"/>
    <property type="project" value="InterPro"/>
</dbReference>
<dbReference type="Gene3D" id="3.40.50.80">
    <property type="entry name" value="Nucleotide-binding domain of ferredoxin-NADP reductase (FNR) module"/>
    <property type="match status" value="1"/>
</dbReference>
<feature type="domain" description="FAD-binding FR-type" evidence="3">
    <location>
        <begin position="89"/>
        <end position="187"/>
    </location>
</feature>
<dbReference type="InterPro" id="IPR008333">
    <property type="entry name" value="Cbr1-like_FAD-bd_dom"/>
</dbReference>
<dbReference type="GO" id="GO:0016491">
    <property type="term" value="F:oxidoreductase activity"/>
    <property type="evidence" value="ECO:0007669"/>
    <property type="project" value="InterPro"/>
</dbReference>
<evidence type="ECO:0000313" key="5">
    <source>
        <dbReference type="Proteomes" id="UP000249396"/>
    </source>
</evidence>
<evidence type="ECO:0000259" key="3">
    <source>
        <dbReference type="PROSITE" id="PS51384"/>
    </source>
</evidence>
<dbReference type="CDD" id="cd00207">
    <property type="entry name" value="fer2"/>
    <property type="match status" value="1"/>
</dbReference>
<dbReference type="SUPFAM" id="SSF52343">
    <property type="entry name" value="Ferredoxin reductase-like, C-terminal NADP-linked domain"/>
    <property type="match status" value="1"/>
</dbReference>
<dbReference type="InterPro" id="IPR017938">
    <property type="entry name" value="Riboflavin_synthase-like_b-brl"/>
</dbReference>
<dbReference type="PANTHER" id="PTHR47354:SF5">
    <property type="entry name" value="PROTEIN RFBI"/>
    <property type="match status" value="1"/>
</dbReference>
<dbReference type="Gene3D" id="3.10.20.30">
    <property type="match status" value="1"/>
</dbReference>
<evidence type="ECO:0000256" key="1">
    <source>
        <dbReference type="ARBA" id="ARBA00034078"/>
    </source>
</evidence>
<accession>A0A2W4QZ28</accession>
<dbReference type="Proteomes" id="UP000249396">
    <property type="component" value="Unassembled WGS sequence"/>
</dbReference>